<dbReference type="InterPro" id="IPR011047">
    <property type="entry name" value="Quinoprotein_ADH-like_sf"/>
</dbReference>
<feature type="compositionally biased region" description="Polar residues" evidence="16">
    <location>
        <begin position="858"/>
        <end position="867"/>
    </location>
</feature>
<feature type="compositionally biased region" description="Polar residues" evidence="16">
    <location>
        <begin position="569"/>
        <end position="584"/>
    </location>
</feature>
<feature type="region of interest" description="Disordered" evidence="16">
    <location>
        <begin position="569"/>
        <end position="636"/>
    </location>
</feature>
<comment type="catalytic activity">
    <reaction evidence="13">
        <text>L-threonyl-[protein] + ATP = O-phospho-L-threonyl-[protein] + ADP + H(+)</text>
        <dbReference type="Rhea" id="RHEA:46608"/>
        <dbReference type="Rhea" id="RHEA-COMP:11060"/>
        <dbReference type="Rhea" id="RHEA-COMP:11605"/>
        <dbReference type="ChEBI" id="CHEBI:15378"/>
        <dbReference type="ChEBI" id="CHEBI:30013"/>
        <dbReference type="ChEBI" id="CHEBI:30616"/>
        <dbReference type="ChEBI" id="CHEBI:61977"/>
        <dbReference type="ChEBI" id="CHEBI:456216"/>
        <dbReference type="EC" id="2.7.11.1"/>
    </reaction>
</comment>
<feature type="coiled-coil region" evidence="15">
    <location>
        <begin position="14"/>
        <end position="41"/>
    </location>
</feature>
<dbReference type="SUPFAM" id="SSF48452">
    <property type="entry name" value="TPR-like"/>
    <property type="match status" value="1"/>
</dbReference>
<gene>
    <name evidence="19" type="primary">ireA</name>
    <name evidence="19" type="ORF">DFA_06636</name>
</gene>
<dbReference type="GO" id="GO:0004674">
    <property type="term" value="F:protein serine/threonine kinase activity"/>
    <property type="evidence" value="ECO:0007669"/>
    <property type="project" value="UniProtKB-KW"/>
</dbReference>
<feature type="domain" description="KEN" evidence="18">
    <location>
        <begin position="1031"/>
        <end position="1163"/>
    </location>
</feature>
<dbReference type="Pfam" id="PF00069">
    <property type="entry name" value="Pkinase"/>
    <property type="match status" value="1"/>
</dbReference>
<dbReference type="InterPro" id="IPR045133">
    <property type="entry name" value="IRE1/2-like"/>
</dbReference>
<evidence type="ECO:0000256" key="15">
    <source>
        <dbReference type="SAM" id="Coils"/>
    </source>
</evidence>
<dbReference type="CDD" id="cd10422">
    <property type="entry name" value="RNase_Ire1"/>
    <property type="match status" value="1"/>
</dbReference>
<dbReference type="AlphaFoldDB" id="F4Q1V0"/>
<evidence type="ECO:0000256" key="9">
    <source>
        <dbReference type="ARBA" id="ARBA00022840"/>
    </source>
</evidence>
<keyword evidence="9" id="KW-0067">ATP-binding</keyword>
<dbReference type="SUPFAM" id="SSF56112">
    <property type="entry name" value="Protein kinase-like (PK-like)"/>
    <property type="match status" value="1"/>
</dbReference>
<organism evidence="19 20">
    <name type="scientific">Cavenderia fasciculata</name>
    <name type="common">Slime mold</name>
    <name type="synonym">Dictyostelium fasciculatum</name>
    <dbReference type="NCBI Taxonomy" id="261658"/>
    <lineage>
        <taxon>Eukaryota</taxon>
        <taxon>Amoebozoa</taxon>
        <taxon>Evosea</taxon>
        <taxon>Eumycetozoa</taxon>
        <taxon>Dictyostelia</taxon>
        <taxon>Acytosteliales</taxon>
        <taxon>Cavenderiaceae</taxon>
        <taxon>Cavenderia</taxon>
    </lineage>
</organism>
<feature type="region of interest" description="Disordered" evidence="16">
    <location>
        <begin position="309"/>
        <end position="330"/>
    </location>
</feature>
<dbReference type="Gene3D" id="1.25.40.10">
    <property type="entry name" value="Tetratricopeptide repeat domain"/>
    <property type="match status" value="1"/>
</dbReference>
<evidence type="ECO:0000256" key="1">
    <source>
        <dbReference type="ARBA" id="ARBA00004479"/>
    </source>
</evidence>
<comment type="subcellular location">
    <subcellularLocation>
        <location evidence="1">Membrane</location>
        <topology evidence="1">Single-pass type I membrane protein</topology>
    </subcellularLocation>
</comment>
<evidence type="ECO:0000256" key="2">
    <source>
        <dbReference type="ARBA" id="ARBA00012513"/>
    </source>
</evidence>
<dbReference type="InterPro" id="IPR018391">
    <property type="entry name" value="PQQ_b-propeller_rpt"/>
</dbReference>
<keyword evidence="5" id="KW-0812">Transmembrane</keyword>
<dbReference type="Gene3D" id="1.10.510.10">
    <property type="entry name" value="Transferase(Phosphotransferase) domain 1"/>
    <property type="match status" value="1"/>
</dbReference>
<dbReference type="GO" id="GO:0036498">
    <property type="term" value="P:IRE1-mediated unfolded protein response"/>
    <property type="evidence" value="ECO:0007669"/>
    <property type="project" value="TreeGrafter"/>
</dbReference>
<evidence type="ECO:0000256" key="6">
    <source>
        <dbReference type="ARBA" id="ARBA00022729"/>
    </source>
</evidence>
<dbReference type="InterPro" id="IPR011990">
    <property type="entry name" value="TPR-like_helical_dom_sf"/>
</dbReference>
<proteinExistence type="predicted"/>
<dbReference type="GO" id="GO:0005524">
    <property type="term" value="F:ATP binding"/>
    <property type="evidence" value="ECO:0007669"/>
    <property type="project" value="UniProtKB-KW"/>
</dbReference>
<dbReference type="PROSITE" id="PS51392">
    <property type="entry name" value="KEN"/>
    <property type="match status" value="1"/>
</dbReference>
<evidence type="ECO:0000259" key="18">
    <source>
        <dbReference type="PROSITE" id="PS51392"/>
    </source>
</evidence>
<dbReference type="GO" id="GO:0051082">
    <property type="term" value="F:unfolded protein binding"/>
    <property type="evidence" value="ECO:0007669"/>
    <property type="project" value="TreeGrafter"/>
</dbReference>
<dbReference type="Gene3D" id="3.30.200.20">
    <property type="entry name" value="Phosphorylase Kinase, domain 1"/>
    <property type="match status" value="1"/>
</dbReference>
<dbReference type="InterPro" id="IPR011009">
    <property type="entry name" value="Kinase-like_dom_sf"/>
</dbReference>
<dbReference type="STRING" id="1054147.F4Q1V0"/>
<dbReference type="Gene3D" id="1.20.1440.180">
    <property type="entry name" value="KEN domain"/>
    <property type="match status" value="1"/>
</dbReference>
<evidence type="ECO:0000313" key="20">
    <source>
        <dbReference type="Proteomes" id="UP000007797"/>
    </source>
</evidence>
<dbReference type="Pfam" id="PF04733">
    <property type="entry name" value="Coatomer_E"/>
    <property type="match status" value="1"/>
</dbReference>
<evidence type="ECO:0000313" key="19">
    <source>
        <dbReference type="EMBL" id="EGG17970.1"/>
    </source>
</evidence>
<dbReference type="KEGG" id="dfa:DFA_06636"/>
<dbReference type="OMA" id="IDNIGRY"/>
<evidence type="ECO:0000256" key="5">
    <source>
        <dbReference type="ARBA" id="ARBA00022692"/>
    </source>
</evidence>
<dbReference type="GO" id="GO:0007029">
    <property type="term" value="P:endoplasmic reticulum organization"/>
    <property type="evidence" value="ECO:0007669"/>
    <property type="project" value="EnsemblProtists"/>
</dbReference>
<feature type="compositionally biased region" description="Low complexity" evidence="16">
    <location>
        <begin position="309"/>
        <end position="321"/>
    </location>
</feature>
<dbReference type="PANTHER" id="PTHR13954">
    <property type="entry name" value="IRE1-RELATED"/>
    <property type="match status" value="1"/>
</dbReference>
<dbReference type="Pfam" id="PF06479">
    <property type="entry name" value="Ribonuc_2-5A"/>
    <property type="match status" value="1"/>
</dbReference>
<feature type="domain" description="Protein kinase" evidence="17">
    <location>
        <begin position="755"/>
        <end position="1028"/>
    </location>
</feature>
<keyword evidence="6" id="KW-0732">Signal</keyword>
<dbReference type="Gene3D" id="2.130.10.10">
    <property type="entry name" value="YVTN repeat-like/Quinoprotein amine dehydrogenase"/>
    <property type="match status" value="1"/>
</dbReference>
<dbReference type="GO" id="GO:1903894">
    <property type="term" value="P:regulation of IRE1-mediated unfolded protein response"/>
    <property type="evidence" value="ECO:0007669"/>
    <property type="project" value="EnsemblProtists"/>
</dbReference>
<keyword evidence="7" id="KW-0547">Nucleotide-binding</keyword>
<reference evidence="20" key="1">
    <citation type="journal article" date="2011" name="Genome Res.">
        <title>Phylogeny-wide analysis of social amoeba genomes highlights ancient origins for complex intercellular communication.</title>
        <authorList>
            <person name="Heidel A.J."/>
            <person name="Lawal H.M."/>
            <person name="Felder M."/>
            <person name="Schilde C."/>
            <person name="Helps N.R."/>
            <person name="Tunggal B."/>
            <person name="Rivero F."/>
            <person name="John U."/>
            <person name="Schleicher M."/>
            <person name="Eichinger L."/>
            <person name="Platzer M."/>
            <person name="Noegel A.A."/>
            <person name="Schaap P."/>
            <person name="Gloeckner G."/>
        </authorList>
    </citation>
    <scope>NUCLEOTIDE SEQUENCE [LARGE SCALE GENOMIC DNA]</scope>
    <source>
        <strain evidence="20">SH3</strain>
    </source>
</reference>
<protein>
    <recommendedName>
        <fullName evidence="2">non-specific serine/threonine protein kinase</fullName>
        <ecNumber evidence="2">2.7.11.1</ecNumber>
    </recommendedName>
</protein>
<dbReference type="GO" id="GO:0004521">
    <property type="term" value="F:RNA endonuclease activity"/>
    <property type="evidence" value="ECO:0007669"/>
    <property type="project" value="InterPro"/>
</dbReference>
<comment type="catalytic activity">
    <reaction evidence="14">
        <text>L-seryl-[protein] + ATP = O-phospho-L-seryl-[protein] + ADP + H(+)</text>
        <dbReference type="Rhea" id="RHEA:17989"/>
        <dbReference type="Rhea" id="RHEA-COMP:9863"/>
        <dbReference type="Rhea" id="RHEA-COMP:11604"/>
        <dbReference type="ChEBI" id="CHEBI:15378"/>
        <dbReference type="ChEBI" id="CHEBI:29999"/>
        <dbReference type="ChEBI" id="CHEBI:30616"/>
        <dbReference type="ChEBI" id="CHEBI:83421"/>
        <dbReference type="ChEBI" id="CHEBI:456216"/>
        <dbReference type="EC" id="2.7.11.1"/>
    </reaction>
</comment>
<feature type="region of interest" description="Disordered" evidence="16">
    <location>
        <begin position="843"/>
        <end position="867"/>
    </location>
</feature>
<dbReference type="GeneID" id="14870131"/>
<dbReference type="SMART" id="SM00580">
    <property type="entry name" value="PUG"/>
    <property type="match status" value="1"/>
</dbReference>
<feature type="region of interest" description="Disordered" evidence="16">
    <location>
        <begin position="369"/>
        <end position="405"/>
    </location>
</feature>
<dbReference type="FunFam" id="3.30.200.20:FF:000077">
    <property type="entry name" value="Putative Serine/threonine-protein kinase/endoribonuclease IRE1"/>
    <property type="match status" value="1"/>
</dbReference>
<evidence type="ECO:0000256" key="14">
    <source>
        <dbReference type="ARBA" id="ARBA00048679"/>
    </source>
</evidence>
<evidence type="ECO:0000256" key="11">
    <source>
        <dbReference type="ARBA" id="ARBA00023054"/>
    </source>
</evidence>
<sequence>MGDILFEAKNYYYLGNYQGAINEVNKRYKQIKNDQQKLEADAFLYRSYIAQENYSLVLSELKEGNNDITLQSIRYFAQYLSNNNNNKEQVLNSIKQIENQLNNTTPIAQLLIASIHYEQQNFEETLRILHKTDNLECMSLLVQSYLKIDRLDLAEKQYSQMKQIDVDATPSLFSNALILITQGDDKVKEALAIYEELSEKYGTTSLLLNSRAVCELMLKRFEKAEQTLLQSIEKNSKDPATISNLITCYIHMKKPIDIINRYQSQLKSSSPNYLWLEQLNHADSTFDRCKSRFVFIDVIKCQQQQQQQQQQQRNVNNNNNNQKKKGSSSIPTDLDLIVSTMDGSIYSFKYDNGMLNWIIDEGHSLYSTSQTFNQQQQPQQQQQQRVDNDSDNDNDFFDQSSDNDIVTSSSYDVISTTTTTNQNNNNNQQLYIPNIDGSGEFYIYSKDSGIQKLPYSLFDIVNSSPFQQSSVDDQDTLFVGSKATTVMVVDATTGKLLKTLRHNGEWEGCSSMSGVCDDSGANSDNQDGKNNVLIFVRSDYKVIAIDPTTGVEKWNISIGEYKPFHQSVKRVNQQQETESTSTKNYDGHFYITSNDKNQRTDNGGQDPLAIGDGSEDNGTRVISDNDNHTQNNQNNQQDNQNAFIKLITDNYQVNTLLLILLASATFITKSLIWRPKKRKTKQDTINSKKQQQQQHQHQIEVEQEEEEKEEKEKEEIQEMLEEELVTSTTTTNIQQLEYSTRIILENGNVKIGKLTMSNNVLGTGSCGTVVYEGFLEGRKVAIKRMLKQFIKFADREVSLLLHSDEHLNVVRYHAKEEDSEFIYLALSYCTKSLDQAIEENLTSKGVTGGKPPPPPHSQQPTGKSTQQQKIIITDLMKRMIMDLLSGLSHLHSLNIIHRDIKPQNILIDPNNRVKISDMGLGKALDKDDHSLTFASDSYGWQPAEYLNGSNKSTKKVDIFSMGCVIYYLVTGSNPFGGRFNREKNVLKNKYDIEAIEHLGELHHLVSSMIQFEPDKRPTILECESHPFFWNSHKQLSFLVAASDYLEFEKPSSPLVTDLDLLIDQVLQNRDTEWWGLLDQLFIDNIGRYRKYNGKSVRDLLRVIRNKFNHYRDLPQDVQQCLGDLPDGFLDYFKTRFPRLIMSTYLFIEKHLKNEPYFKQFYVDPTTIIK</sequence>
<dbReference type="SMART" id="SM00220">
    <property type="entry name" value="S_TKc"/>
    <property type="match status" value="1"/>
</dbReference>
<feature type="compositionally biased region" description="Low complexity" evidence="16">
    <location>
        <begin position="369"/>
        <end position="385"/>
    </location>
</feature>
<dbReference type="InterPro" id="IPR010513">
    <property type="entry name" value="KEN_dom"/>
</dbReference>
<dbReference type="InterPro" id="IPR000719">
    <property type="entry name" value="Prot_kinase_dom"/>
</dbReference>
<dbReference type="OrthoDB" id="63989at2759"/>
<dbReference type="Proteomes" id="UP000007797">
    <property type="component" value="Unassembled WGS sequence"/>
</dbReference>
<dbReference type="GO" id="GO:0006397">
    <property type="term" value="P:mRNA processing"/>
    <property type="evidence" value="ECO:0007669"/>
    <property type="project" value="InterPro"/>
</dbReference>
<keyword evidence="12" id="KW-0472">Membrane</keyword>
<evidence type="ECO:0000256" key="3">
    <source>
        <dbReference type="ARBA" id="ARBA00022527"/>
    </source>
</evidence>
<dbReference type="InterPro" id="IPR038357">
    <property type="entry name" value="KEN_sf"/>
</dbReference>
<keyword evidence="20" id="KW-1185">Reference proteome</keyword>
<evidence type="ECO:0000256" key="12">
    <source>
        <dbReference type="ARBA" id="ARBA00023136"/>
    </source>
</evidence>
<dbReference type="EC" id="2.7.11.1" evidence="2"/>
<evidence type="ECO:0000259" key="17">
    <source>
        <dbReference type="PROSITE" id="PS50011"/>
    </source>
</evidence>
<evidence type="ECO:0000256" key="16">
    <source>
        <dbReference type="SAM" id="MobiDB-lite"/>
    </source>
</evidence>
<dbReference type="InterPro" id="IPR015943">
    <property type="entry name" value="WD40/YVTN_repeat-like_dom_sf"/>
</dbReference>
<dbReference type="PROSITE" id="PS00108">
    <property type="entry name" value="PROTEIN_KINASE_ST"/>
    <property type="match status" value="1"/>
</dbReference>
<dbReference type="PROSITE" id="PS50011">
    <property type="entry name" value="PROTEIN_KINASE_DOM"/>
    <property type="match status" value="1"/>
</dbReference>
<evidence type="ECO:0000256" key="7">
    <source>
        <dbReference type="ARBA" id="ARBA00022741"/>
    </source>
</evidence>
<keyword evidence="10" id="KW-1133">Transmembrane helix</keyword>
<dbReference type="InterPro" id="IPR008271">
    <property type="entry name" value="Ser/Thr_kinase_AS"/>
</dbReference>
<dbReference type="SUPFAM" id="SSF50998">
    <property type="entry name" value="Quinoprotein alcohol dehydrogenase-like"/>
    <property type="match status" value="1"/>
</dbReference>
<dbReference type="EMBL" id="GL883020">
    <property type="protein sequence ID" value="EGG17970.1"/>
    <property type="molecule type" value="Genomic_DNA"/>
</dbReference>
<feature type="region of interest" description="Disordered" evidence="16">
    <location>
        <begin position="678"/>
        <end position="716"/>
    </location>
</feature>
<keyword evidence="4" id="KW-0808">Transferase</keyword>
<accession>F4Q1V0</accession>
<keyword evidence="11 15" id="KW-0175">Coiled coil</keyword>
<dbReference type="SMART" id="SM00564">
    <property type="entry name" value="PQQ"/>
    <property type="match status" value="3"/>
</dbReference>
<keyword evidence="8" id="KW-0418">Kinase</keyword>
<evidence type="ECO:0000256" key="10">
    <source>
        <dbReference type="ARBA" id="ARBA00022989"/>
    </source>
</evidence>
<evidence type="ECO:0000256" key="8">
    <source>
        <dbReference type="ARBA" id="ARBA00022777"/>
    </source>
</evidence>
<dbReference type="PANTHER" id="PTHR13954:SF6">
    <property type="entry name" value="NON-SPECIFIC SERINE_THREONINE PROTEIN KINASE"/>
    <property type="match status" value="1"/>
</dbReference>
<dbReference type="GO" id="GO:1990604">
    <property type="term" value="C:IRE1-TRAF2-ASK1 complex"/>
    <property type="evidence" value="ECO:0007669"/>
    <property type="project" value="TreeGrafter"/>
</dbReference>
<feature type="compositionally biased region" description="Polar residues" evidence="16">
    <location>
        <begin position="591"/>
        <end position="603"/>
    </location>
</feature>
<name>F4Q1V0_CACFS</name>
<evidence type="ECO:0000256" key="4">
    <source>
        <dbReference type="ARBA" id="ARBA00022679"/>
    </source>
</evidence>
<keyword evidence="3" id="KW-0723">Serine/threonine-protein kinase</keyword>
<evidence type="ECO:0000256" key="13">
    <source>
        <dbReference type="ARBA" id="ARBA00047899"/>
    </source>
</evidence>
<dbReference type="RefSeq" id="XP_004356862.1">
    <property type="nucleotide sequence ID" value="XM_004356809.1"/>
</dbReference>